<evidence type="ECO:0000313" key="2">
    <source>
        <dbReference type="Proteomes" id="UP000198211"/>
    </source>
</evidence>
<dbReference type="Proteomes" id="UP000198211">
    <property type="component" value="Unassembled WGS sequence"/>
</dbReference>
<proteinExistence type="predicted"/>
<dbReference type="AlphaFoldDB" id="A0A225UMG7"/>
<protein>
    <submittedName>
        <fullName evidence="1">Uncharacterized protein</fullName>
    </submittedName>
</protein>
<organism evidence="1 2">
    <name type="scientific">Phytophthora megakarya</name>
    <dbReference type="NCBI Taxonomy" id="4795"/>
    <lineage>
        <taxon>Eukaryota</taxon>
        <taxon>Sar</taxon>
        <taxon>Stramenopiles</taxon>
        <taxon>Oomycota</taxon>
        <taxon>Peronosporomycetes</taxon>
        <taxon>Peronosporales</taxon>
        <taxon>Peronosporaceae</taxon>
        <taxon>Phytophthora</taxon>
    </lineage>
</organism>
<keyword evidence="2" id="KW-1185">Reference proteome</keyword>
<gene>
    <name evidence="1" type="ORF">PHMEG_00035979</name>
</gene>
<evidence type="ECO:0000313" key="1">
    <source>
        <dbReference type="EMBL" id="OWY94324.1"/>
    </source>
</evidence>
<dbReference type="EMBL" id="NBNE01014563">
    <property type="protein sequence ID" value="OWY94324.1"/>
    <property type="molecule type" value="Genomic_DNA"/>
</dbReference>
<reference evidence="2" key="1">
    <citation type="submission" date="2017-03" db="EMBL/GenBank/DDBJ databases">
        <title>Phytopthora megakarya and P. palmivora, two closely related causual agents of cacao black pod achieved similar genome size and gene model numbers by different mechanisms.</title>
        <authorList>
            <person name="Ali S."/>
            <person name="Shao J."/>
            <person name="Larry D.J."/>
            <person name="Kronmiller B."/>
            <person name="Shen D."/>
            <person name="Strem M.D."/>
            <person name="Melnick R.L."/>
            <person name="Guiltinan M.J."/>
            <person name="Tyler B.M."/>
            <person name="Meinhardt L.W."/>
            <person name="Bailey B.A."/>
        </authorList>
    </citation>
    <scope>NUCLEOTIDE SEQUENCE [LARGE SCALE GENOMIC DNA]</scope>
    <source>
        <strain evidence="2">zdho120</strain>
    </source>
</reference>
<accession>A0A225UMG7</accession>
<sequence length="59" mass="6954">MKLNALLDDITKMVYLERIPKKRPPPRTYFDYIEGPLEASKFFRLKYDDLEGPSMTLST</sequence>
<name>A0A225UMG7_9STRA</name>
<comment type="caution">
    <text evidence="1">The sequence shown here is derived from an EMBL/GenBank/DDBJ whole genome shotgun (WGS) entry which is preliminary data.</text>
</comment>